<dbReference type="Proteomes" id="UP000800200">
    <property type="component" value="Unassembled WGS sequence"/>
</dbReference>
<evidence type="ECO:0000256" key="11">
    <source>
        <dbReference type="ARBA" id="ARBA00082544"/>
    </source>
</evidence>
<evidence type="ECO:0000256" key="3">
    <source>
        <dbReference type="ARBA" id="ARBA00022692"/>
    </source>
</evidence>
<dbReference type="AlphaFoldDB" id="A0A6A6DQP9"/>
<comment type="function">
    <text evidence="9">Catalyzes the reduction of all-trans-retinal to all-trans-retinol in the presence of NADPH.</text>
</comment>
<keyword evidence="8" id="KW-0472">Membrane</keyword>
<evidence type="ECO:0000256" key="5">
    <source>
        <dbReference type="ARBA" id="ARBA00022989"/>
    </source>
</evidence>
<evidence type="ECO:0000313" key="14">
    <source>
        <dbReference type="Proteomes" id="UP000800200"/>
    </source>
</evidence>
<dbReference type="CDD" id="cd05339">
    <property type="entry name" value="17beta-HSDXI-like_SDR_c"/>
    <property type="match status" value="1"/>
</dbReference>
<evidence type="ECO:0000256" key="9">
    <source>
        <dbReference type="ARBA" id="ARBA00059620"/>
    </source>
</evidence>
<evidence type="ECO:0000256" key="7">
    <source>
        <dbReference type="ARBA" id="ARBA00023098"/>
    </source>
</evidence>
<dbReference type="OrthoDB" id="10253736at2759"/>
<dbReference type="FunFam" id="3.40.50.720:FF:000131">
    <property type="entry name" value="Short-chain dehydrogenase/reductase 3"/>
    <property type="match status" value="1"/>
</dbReference>
<reference evidence="13" key="1">
    <citation type="journal article" date="2020" name="Stud. Mycol.">
        <title>101 Dothideomycetes genomes: a test case for predicting lifestyles and emergence of pathogens.</title>
        <authorList>
            <person name="Haridas S."/>
            <person name="Albert R."/>
            <person name="Binder M."/>
            <person name="Bloem J."/>
            <person name="Labutti K."/>
            <person name="Salamov A."/>
            <person name="Andreopoulos B."/>
            <person name="Baker S."/>
            <person name="Barry K."/>
            <person name="Bills G."/>
            <person name="Bluhm B."/>
            <person name="Cannon C."/>
            <person name="Castanera R."/>
            <person name="Culley D."/>
            <person name="Daum C."/>
            <person name="Ezra D."/>
            <person name="Gonzalez J."/>
            <person name="Henrissat B."/>
            <person name="Kuo A."/>
            <person name="Liang C."/>
            <person name="Lipzen A."/>
            <person name="Lutzoni F."/>
            <person name="Magnuson J."/>
            <person name="Mondo S."/>
            <person name="Nolan M."/>
            <person name="Ohm R."/>
            <person name="Pangilinan J."/>
            <person name="Park H.-J."/>
            <person name="Ramirez L."/>
            <person name="Alfaro M."/>
            <person name="Sun H."/>
            <person name="Tritt A."/>
            <person name="Yoshinaga Y."/>
            <person name="Zwiers L.-H."/>
            <person name="Turgeon B."/>
            <person name="Goodwin S."/>
            <person name="Spatafora J."/>
            <person name="Crous P."/>
            <person name="Grigoriev I."/>
        </authorList>
    </citation>
    <scope>NUCLEOTIDE SEQUENCE</scope>
    <source>
        <strain evidence="13">CBS 207.26</strain>
    </source>
</reference>
<gene>
    <name evidence="13" type="ORF">K469DRAFT_673102</name>
</gene>
<evidence type="ECO:0000313" key="13">
    <source>
        <dbReference type="EMBL" id="KAF2180260.1"/>
    </source>
</evidence>
<keyword evidence="4" id="KW-0521">NADP</keyword>
<protein>
    <recommendedName>
        <fullName evidence="10">Short-chain dehydrogenase/reductase 3</fullName>
    </recommendedName>
    <alternativeName>
        <fullName evidence="11">Retinal short-chain dehydrogenase/reductase 1</fullName>
    </alternativeName>
</protein>
<proteinExistence type="inferred from homology"/>
<dbReference type="InterPro" id="IPR002347">
    <property type="entry name" value="SDR_fam"/>
</dbReference>
<dbReference type="PANTHER" id="PTHR24322:SF736">
    <property type="entry name" value="RETINOL DEHYDROGENASE 10"/>
    <property type="match status" value="1"/>
</dbReference>
<organism evidence="13 14">
    <name type="scientific">Zopfia rhizophila CBS 207.26</name>
    <dbReference type="NCBI Taxonomy" id="1314779"/>
    <lineage>
        <taxon>Eukaryota</taxon>
        <taxon>Fungi</taxon>
        <taxon>Dikarya</taxon>
        <taxon>Ascomycota</taxon>
        <taxon>Pezizomycotina</taxon>
        <taxon>Dothideomycetes</taxon>
        <taxon>Dothideomycetes incertae sedis</taxon>
        <taxon>Zopfiaceae</taxon>
        <taxon>Zopfia</taxon>
    </lineage>
</organism>
<evidence type="ECO:0000256" key="4">
    <source>
        <dbReference type="ARBA" id="ARBA00022857"/>
    </source>
</evidence>
<evidence type="ECO:0000256" key="10">
    <source>
        <dbReference type="ARBA" id="ARBA00068717"/>
    </source>
</evidence>
<dbReference type="SUPFAM" id="SSF51735">
    <property type="entry name" value="NAD(P)-binding Rossmann-fold domains"/>
    <property type="match status" value="1"/>
</dbReference>
<sequence>MSVAVQHLSNILTKTIANTAFNPVLTAALLWVLTKGPPAVRDRLFERFATLRDPQRLSRIVKTLKWLFALGLLGSVNKQLNKLALNSWRIRSEKKKWEWNKEVAVVTGGCSGIGELVVKGLNKKGVRVAVLDIQQLPPSLQNYASIKFFACDITDPSAVRSAAEAIRSTMGAPSILVNNAGVADAHTILDTSDEWLRKVFDVNLLSNFTTVKAFLPDMIAQNKGHIVTVASTASFVGVAGMVDYCSTKAGVLSFHEGLNQELKHRYNARGIRTTSIHPNWVRTPLIKSWEKSLRATRSSLIEPQTVADKIVNQIINVTGGQVFIPSHAARVALLRGWPNWLQELFRDGVAKAVLQGTK</sequence>
<dbReference type="PRINTS" id="PR00081">
    <property type="entry name" value="GDHRDH"/>
</dbReference>
<evidence type="ECO:0000256" key="2">
    <source>
        <dbReference type="ARBA" id="ARBA00006484"/>
    </source>
</evidence>
<evidence type="ECO:0000256" key="6">
    <source>
        <dbReference type="ARBA" id="ARBA00023002"/>
    </source>
</evidence>
<name>A0A6A6DQP9_9PEZI</name>
<dbReference type="GO" id="GO:0016020">
    <property type="term" value="C:membrane"/>
    <property type="evidence" value="ECO:0007669"/>
    <property type="project" value="UniProtKB-SubCell"/>
</dbReference>
<keyword evidence="5" id="KW-1133">Transmembrane helix</keyword>
<dbReference type="GO" id="GO:0052650">
    <property type="term" value="F:all-trans-retinol dehydrogenase (NADP+) activity"/>
    <property type="evidence" value="ECO:0007669"/>
    <property type="project" value="UniProtKB-ARBA"/>
</dbReference>
<keyword evidence="3" id="KW-0812">Transmembrane</keyword>
<keyword evidence="14" id="KW-1185">Reference proteome</keyword>
<dbReference type="Gene3D" id="3.40.50.720">
    <property type="entry name" value="NAD(P)-binding Rossmann-like Domain"/>
    <property type="match status" value="1"/>
</dbReference>
<comment type="similarity">
    <text evidence="2 12">Belongs to the short-chain dehydrogenases/reductases (SDR) family.</text>
</comment>
<dbReference type="PRINTS" id="PR00080">
    <property type="entry name" value="SDRFAMILY"/>
</dbReference>
<comment type="subcellular location">
    <subcellularLocation>
        <location evidence="1">Membrane</location>
        <topology evidence="1">Multi-pass membrane protein</topology>
    </subcellularLocation>
</comment>
<evidence type="ECO:0000256" key="12">
    <source>
        <dbReference type="RuleBase" id="RU000363"/>
    </source>
</evidence>
<dbReference type="PANTHER" id="PTHR24322">
    <property type="entry name" value="PKSB"/>
    <property type="match status" value="1"/>
</dbReference>
<keyword evidence="7" id="KW-0443">Lipid metabolism</keyword>
<dbReference type="InterPro" id="IPR036291">
    <property type="entry name" value="NAD(P)-bd_dom_sf"/>
</dbReference>
<evidence type="ECO:0000256" key="8">
    <source>
        <dbReference type="ARBA" id="ARBA00023136"/>
    </source>
</evidence>
<dbReference type="EMBL" id="ML994659">
    <property type="protein sequence ID" value="KAF2180260.1"/>
    <property type="molecule type" value="Genomic_DNA"/>
</dbReference>
<dbReference type="Pfam" id="PF00106">
    <property type="entry name" value="adh_short"/>
    <property type="match status" value="1"/>
</dbReference>
<accession>A0A6A6DQP9</accession>
<evidence type="ECO:0000256" key="1">
    <source>
        <dbReference type="ARBA" id="ARBA00004141"/>
    </source>
</evidence>
<keyword evidence="6" id="KW-0560">Oxidoreductase</keyword>